<dbReference type="GO" id="GO:0043190">
    <property type="term" value="C:ATP-binding cassette (ABC) transporter complex"/>
    <property type="evidence" value="ECO:0007669"/>
    <property type="project" value="InterPro"/>
</dbReference>
<dbReference type="RefSeq" id="WP_251221657.1">
    <property type="nucleotide sequence ID" value="NZ_JAMBOL010000001.1"/>
</dbReference>
<dbReference type="AlphaFoldDB" id="A0A9X2IMJ8"/>
<dbReference type="Proteomes" id="UP001139179">
    <property type="component" value="Unassembled WGS sequence"/>
</dbReference>
<evidence type="ECO:0000256" key="1">
    <source>
        <dbReference type="ARBA" id="ARBA00022729"/>
    </source>
</evidence>
<dbReference type="Gene3D" id="3.10.105.10">
    <property type="entry name" value="Dipeptide-binding Protein, Domain 3"/>
    <property type="match status" value="1"/>
</dbReference>
<name>A0A9X2IMJ8_9BACI</name>
<dbReference type="PIRSF" id="PIRSF002741">
    <property type="entry name" value="MppA"/>
    <property type="match status" value="1"/>
</dbReference>
<dbReference type="GO" id="GO:1904680">
    <property type="term" value="F:peptide transmembrane transporter activity"/>
    <property type="evidence" value="ECO:0007669"/>
    <property type="project" value="TreeGrafter"/>
</dbReference>
<proteinExistence type="predicted"/>
<feature type="region of interest" description="Disordered" evidence="2">
    <location>
        <begin position="23"/>
        <end position="46"/>
    </location>
</feature>
<dbReference type="EMBL" id="JAMBOL010000001">
    <property type="protein sequence ID" value="MCM3712806.1"/>
    <property type="molecule type" value="Genomic_DNA"/>
</dbReference>
<dbReference type="Gene3D" id="3.40.190.10">
    <property type="entry name" value="Periplasmic binding protein-like II"/>
    <property type="match status" value="1"/>
</dbReference>
<dbReference type="SUPFAM" id="SSF53850">
    <property type="entry name" value="Periplasmic binding protein-like II"/>
    <property type="match status" value="1"/>
</dbReference>
<evidence type="ECO:0000313" key="6">
    <source>
        <dbReference type="Proteomes" id="UP001139179"/>
    </source>
</evidence>
<keyword evidence="6" id="KW-1185">Reference proteome</keyword>
<accession>A0A9X2IMJ8</accession>
<feature type="chain" id="PRO_5040900215" evidence="3">
    <location>
        <begin position="19"/>
        <end position="529"/>
    </location>
</feature>
<dbReference type="PANTHER" id="PTHR30290:SF38">
    <property type="entry name" value="D,D-DIPEPTIDE-BINDING PERIPLASMIC PROTEIN DDPA-RELATED"/>
    <property type="match status" value="1"/>
</dbReference>
<dbReference type="PANTHER" id="PTHR30290">
    <property type="entry name" value="PERIPLASMIC BINDING COMPONENT OF ABC TRANSPORTER"/>
    <property type="match status" value="1"/>
</dbReference>
<comment type="caution">
    <text evidence="5">The sequence shown here is derived from an EMBL/GenBank/DDBJ whole genome shotgun (WGS) entry which is preliminary data.</text>
</comment>
<feature type="signal peptide" evidence="3">
    <location>
        <begin position="1"/>
        <end position="18"/>
    </location>
</feature>
<evidence type="ECO:0000256" key="2">
    <source>
        <dbReference type="SAM" id="MobiDB-lite"/>
    </source>
</evidence>
<dbReference type="PROSITE" id="PS51257">
    <property type="entry name" value="PROKAR_LIPOPROTEIN"/>
    <property type="match status" value="1"/>
</dbReference>
<dbReference type="Pfam" id="PF00496">
    <property type="entry name" value="SBP_bac_5"/>
    <property type="match status" value="1"/>
</dbReference>
<dbReference type="CDD" id="cd08502">
    <property type="entry name" value="PBP2_NikA_DppA_OppA_like_16"/>
    <property type="match status" value="1"/>
</dbReference>
<dbReference type="InterPro" id="IPR039424">
    <property type="entry name" value="SBP_5"/>
</dbReference>
<evidence type="ECO:0000313" key="5">
    <source>
        <dbReference type="EMBL" id="MCM3712806.1"/>
    </source>
</evidence>
<keyword evidence="1 3" id="KW-0732">Signal</keyword>
<evidence type="ECO:0000256" key="3">
    <source>
        <dbReference type="SAM" id="SignalP"/>
    </source>
</evidence>
<dbReference type="GO" id="GO:0015833">
    <property type="term" value="P:peptide transport"/>
    <property type="evidence" value="ECO:0007669"/>
    <property type="project" value="TreeGrafter"/>
</dbReference>
<evidence type="ECO:0000259" key="4">
    <source>
        <dbReference type="Pfam" id="PF00496"/>
    </source>
</evidence>
<dbReference type="InterPro" id="IPR030678">
    <property type="entry name" value="Peptide/Ni-bd"/>
</dbReference>
<protein>
    <submittedName>
        <fullName evidence="5">ABC transporter substrate-binding protein</fullName>
    </submittedName>
</protein>
<organism evidence="5 6">
    <name type="scientific">Halalkalibacter oceani</name>
    <dbReference type="NCBI Taxonomy" id="1653776"/>
    <lineage>
        <taxon>Bacteria</taxon>
        <taxon>Bacillati</taxon>
        <taxon>Bacillota</taxon>
        <taxon>Bacilli</taxon>
        <taxon>Bacillales</taxon>
        <taxon>Bacillaceae</taxon>
        <taxon>Halalkalibacter</taxon>
    </lineage>
</organism>
<dbReference type="GO" id="GO:0042597">
    <property type="term" value="C:periplasmic space"/>
    <property type="evidence" value="ECO:0007669"/>
    <property type="project" value="UniProtKB-ARBA"/>
</dbReference>
<sequence>MKKLFLPMFMMMLAIVIAGCSSSSTTDSTDDENSPSDGTDEEQVSGGELRAAIGQQPETLDPHMSTGATVKYVTRHIFEGLLAADSSFQPQPMLAESWEISDDGTIYTFHLREGVEFHNGKEMTAEDVTASMNRWLEQSSVATQIMGEDAYFQEEDDYTVTLHLEEARLTAIDAIASPKQFAGIMPKEVIEAADSTGITDYVGTGPFKFVEWRQDQYIHFEKFEQYQPVDFPADGLAGEKVAIVDDLFFDIVTDSSTQLAGIQTGQYDIAYTLPNDNYEQLLDDPAINTMTDLYGNSFHHFNKKEGIFTDFKMRQAVNAAVSNEEIMLGGWSHPDLYSLNSSYMGESQVWYSEAGADEYDQADPDKAAQLLEEAGYNGEEVVILTNNDSELYNTSVILHEQLSQLGMNVKLDVYDRATYSERRTNSANWDLLAVGLSTVTTPSQHLSLSASWYGWTEDETVHQMLAEIEAVSTLEEGTAIWDDLQAYLWTEYLPGTKHGDYYYYIAARDNVEGVTILEGPILWNTSVNK</sequence>
<feature type="domain" description="Solute-binding protein family 5" evidence="4">
    <location>
        <begin position="89"/>
        <end position="443"/>
    </location>
</feature>
<dbReference type="InterPro" id="IPR000914">
    <property type="entry name" value="SBP_5_dom"/>
</dbReference>
<gene>
    <name evidence="5" type="ORF">M3202_01810</name>
</gene>
<feature type="compositionally biased region" description="Acidic residues" evidence="2">
    <location>
        <begin position="28"/>
        <end position="43"/>
    </location>
</feature>
<reference evidence="5" key="1">
    <citation type="submission" date="2022-05" db="EMBL/GenBank/DDBJ databases">
        <title>Comparative Genomics of Spacecraft Associated Microbes.</title>
        <authorList>
            <person name="Tran M.T."/>
            <person name="Wright A."/>
            <person name="Seuylemezian A."/>
            <person name="Eisen J."/>
            <person name="Coil D."/>
        </authorList>
    </citation>
    <scope>NUCLEOTIDE SEQUENCE</scope>
    <source>
        <strain evidence="5">214.1.1</strain>
    </source>
</reference>